<dbReference type="AlphaFoldDB" id="A0A517MTM8"/>
<dbReference type="InterPro" id="IPR018247">
    <property type="entry name" value="EF_Hand_1_Ca_BS"/>
</dbReference>
<evidence type="ECO:0000313" key="1">
    <source>
        <dbReference type="EMBL" id="QDS98241.1"/>
    </source>
</evidence>
<dbReference type="PROSITE" id="PS00018">
    <property type="entry name" value="EF_HAND_1"/>
    <property type="match status" value="1"/>
</dbReference>
<dbReference type="EMBL" id="CP036263">
    <property type="protein sequence ID" value="QDS98241.1"/>
    <property type="molecule type" value="Genomic_DNA"/>
</dbReference>
<protein>
    <recommendedName>
        <fullName evidence="3">PEP-CTERM protein-sorting domain-containing protein</fullName>
    </recommendedName>
</protein>
<gene>
    <name evidence="1" type="ORF">HG15A2_15140</name>
</gene>
<keyword evidence="2" id="KW-1185">Reference proteome</keyword>
<evidence type="ECO:0008006" key="3">
    <source>
        <dbReference type="Google" id="ProtNLM"/>
    </source>
</evidence>
<dbReference type="RefSeq" id="WP_145059237.1">
    <property type="nucleotide sequence ID" value="NZ_CP036263.1"/>
</dbReference>
<dbReference type="Proteomes" id="UP000319852">
    <property type="component" value="Chromosome"/>
</dbReference>
<reference evidence="1 2" key="1">
    <citation type="submission" date="2019-02" db="EMBL/GenBank/DDBJ databases">
        <title>Deep-cultivation of Planctomycetes and their phenomic and genomic characterization uncovers novel biology.</title>
        <authorList>
            <person name="Wiegand S."/>
            <person name="Jogler M."/>
            <person name="Boedeker C."/>
            <person name="Pinto D."/>
            <person name="Vollmers J."/>
            <person name="Rivas-Marin E."/>
            <person name="Kohn T."/>
            <person name="Peeters S.H."/>
            <person name="Heuer A."/>
            <person name="Rast P."/>
            <person name="Oberbeckmann S."/>
            <person name="Bunk B."/>
            <person name="Jeske O."/>
            <person name="Meyerdierks A."/>
            <person name="Storesund J.E."/>
            <person name="Kallscheuer N."/>
            <person name="Luecker S."/>
            <person name="Lage O.M."/>
            <person name="Pohl T."/>
            <person name="Merkel B.J."/>
            <person name="Hornburger P."/>
            <person name="Mueller R.-W."/>
            <person name="Bruemmer F."/>
            <person name="Labrenz M."/>
            <person name="Spormann A.M."/>
            <person name="Op den Camp H."/>
            <person name="Overmann J."/>
            <person name="Amann R."/>
            <person name="Jetten M.S.M."/>
            <person name="Mascher T."/>
            <person name="Medema M.H."/>
            <person name="Devos D.P."/>
            <person name="Kaster A.-K."/>
            <person name="Ovreas L."/>
            <person name="Rohde M."/>
            <person name="Galperin M.Y."/>
            <person name="Jogler C."/>
        </authorList>
    </citation>
    <scope>NUCLEOTIDE SEQUENCE [LARGE SCALE GENOMIC DNA]</scope>
    <source>
        <strain evidence="1 2">HG15A2</strain>
    </source>
</reference>
<name>A0A517MTM8_9BACT</name>
<dbReference type="OrthoDB" id="259301at2"/>
<accession>A0A517MTM8</accession>
<sequence length="671" mass="68974">MSTSLKSLHRSPFTSRAVYTILAVFALLLSGRTTPSFAQFGIWSPDNGGGAGSGTGDFLDPNNWDNGVVPIGNNRAPAIRGGGTVILDDPNANIDTEGLHLGDDPNTSGTLQIDSGSLTVYDAASSVLGLNAGSEGTLILNGGNLQFGNVDGNGPGSGGEKDLVIANVPGTTGRLEMHNDAVLRSFAGFQFANGSSSDVAQGTTGLPAITVVMDGTSQVSMAGGITLRGGNMSMNLSNDAEMTLGNSHGPADPNGQFAVQNGHFNVGARYGATADIVVEDNAVFNLDALYNEKSELTLTVRDNGEFNIFNTATGGTETDFGMQSYLSRESHGTFGPSSSIVTLEGSGKFTVDSQAQTFSVPGNKDHVFPNGHADLISTDGLILSGGDLYPITYCGQACNGRYSGGEALVDVKDSAEFSVVQTLWINLGSRSSSTATLKITGPDATVSVGDLVMGEAIDQEVVGGPTGSVVFGSPLWITRPGTATLHSVITGSSHSIIQVTDEARISNGELVIELDGYSPVSGDSFTLLQTGNSSGVDGEFKAVDLSLAPLGSGLSWDLAYNADSVVLSVIGGLLFATADFDEDGDVDAADLAAWDTNFGLTGSAAKSQGDADLDMDVSGSDFLTWQQEFTGPASTDASINAVPEPGCFLLALIGVLGAGRRHRELQAAISS</sequence>
<proteinExistence type="predicted"/>
<organism evidence="1 2">
    <name type="scientific">Adhaeretor mobilis</name>
    <dbReference type="NCBI Taxonomy" id="1930276"/>
    <lineage>
        <taxon>Bacteria</taxon>
        <taxon>Pseudomonadati</taxon>
        <taxon>Planctomycetota</taxon>
        <taxon>Planctomycetia</taxon>
        <taxon>Pirellulales</taxon>
        <taxon>Lacipirellulaceae</taxon>
        <taxon>Adhaeretor</taxon>
    </lineage>
</organism>
<evidence type="ECO:0000313" key="2">
    <source>
        <dbReference type="Proteomes" id="UP000319852"/>
    </source>
</evidence>
<dbReference type="KEGG" id="amob:HG15A2_15140"/>